<keyword evidence="2" id="KW-1185">Reference proteome</keyword>
<dbReference type="AlphaFoldDB" id="A0A9N7UYV8"/>
<dbReference type="EMBL" id="CADEAL010002535">
    <property type="protein sequence ID" value="CAB1440864.1"/>
    <property type="molecule type" value="Genomic_DNA"/>
</dbReference>
<gene>
    <name evidence="1" type="ORF">PLEPLA_LOCUS28658</name>
</gene>
<protein>
    <submittedName>
        <fullName evidence="1">Uncharacterized protein</fullName>
    </submittedName>
</protein>
<comment type="caution">
    <text evidence="1">The sequence shown here is derived from an EMBL/GenBank/DDBJ whole genome shotgun (WGS) entry which is preliminary data.</text>
</comment>
<organism evidence="1 2">
    <name type="scientific">Pleuronectes platessa</name>
    <name type="common">European plaice</name>
    <dbReference type="NCBI Taxonomy" id="8262"/>
    <lineage>
        <taxon>Eukaryota</taxon>
        <taxon>Metazoa</taxon>
        <taxon>Chordata</taxon>
        <taxon>Craniata</taxon>
        <taxon>Vertebrata</taxon>
        <taxon>Euteleostomi</taxon>
        <taxon>Actinopterygii</taxon>
        <taxon>Neopterygii</taxon>
        <taxon>Teleostei</taxon>
        <taxon>Neoteleostei</taxon>
        <taxon>Acanthomorphata</taxon>
        <taxon>Carangaria</taxon>
        <taxon>Pleuronectiformes</taxon>
        <taxon>Pleuronectoidei</taxon>
        <taxon>Pleuronectidae</taxon>
        <taxon>Pleuronectes</taxon>
    </lineage>
</organism>
<evidence type="ECO:0000313" key="1">
    <source>
        <dbReference type="EMBL" id="CAB1440864.1"/>
    </source>
</evidence>
<name>A0A9N7UYV8_PLEPL</name>
<dbReference type="Proteomes" id="UP001153269">
    <property type="component" value="Unassembled WGS sequence"/>
</dbReference>
<sequence>MWQRIRIQTRRRIQTRARVPDPGWILRLWLYISSMFQKNILAHRTIRLRLNDQPAQYGGTIPLYASSVSDQRLQTGNELEETRGVISDKSVVVTGLSLLADCAATRGVITSGSVDRDEHTVGGWAVGV</sequence>
<reference evidence="1" key="1">
    <citation type="submission" date="2020-03" db="EMBL/GenBank/DDBJ databases">
        <authorList>
            <person name="Weist P."/>
        </authorList>
    </citation>
    <scope>NUCLEOTIDE SEQUENCE</scope>
</reference>
<evidence type="ECO:0000313" key="2">
    <source>
        <dbReference type="Proteomes" id="UP001153269"/>
    </source>
</evidence>
<accession>A0A9N7UYV8</accession>
<proteinExistence type="predicted"/>